<evidence type="ECO:0000313" key="10">
    <source>
        <dbReference type="Proteomes" id="UP000078595"/>
    </source>
</evidence>
<dbReference type="UniPathway" id="UPA00696"/>
<dbReference type="PROSITE" id="PS00775">
    <property type="entry name" value="GLYCOSYL_HYDROL_F3"/>
    <property type="match status" value="1"/>
</dbReference>
<dbReference type="RefSeq" id="XP_018261275.1">
    <property type="nucleotide sequence ID" value="XM_018409003.1"/>
</dbReference>
<proteinExistence type="inferred from homology"/>
<dbReference type="EMBL" id="CP144536">
    <property type="protein sequence ID" value="WWC63090.1"/>
    <property type="molecule type" value="Genomic_DNA"/>
</dbReference>
<evidence type="ECO:0000256" key="2">
    <source>
        <dbReference type="ARBA" id="ARBA00005336"/>
    </source>
</evidence>
<dbReference type="Pfam" id="PF01915">
    <property type="entry name" value="Glyco_hydro_3_C"/>
    <property type="match status" value="1"/>
</dbReference>
<evidence type="ECO:0000313" key="8">
    <source>
        <dbReference type="EMBL" id="OBR83433.1"/>
    </source>
</evidence>
<dbReference type="InterPro" id="IPR011658">
    <property type="entry name" value="PA14_dom"/>
</dbReference>
<dbReference type="Pfam" id="PF00933">
    <property type="entry name" value="Glyco_hydro_3"/>
    <property type="match status" value="1"/>
</dbReference>
<feature type="domain" description="PA14" evidence="7">
    <location>
        <begin position="410"/>
        <end position="577"/>
    </location>
</feature>
<comment type="similarity">
    <text evidence="2 6">Belongs to the glycosyl hydrolase 3 family.</text>
</comment>
<dbReference type="GeneID" id="28969410"/>
<keyword evidence="5 6" id="KW-0326">Glycosidase</keyword>
<dbReference type="InterPro" id="IPR036962">
    <property type="entry name" value="Glyco_hydro_3_N_sf"/>
</dbReference>
<dbReference type="InterPro" id="IPR036881">
    <property type="entry name" value="Glyco_hydro_3_C_sf"/>
</dbReference>
<dbReference type="SMART" id="SM01217">
    <property type="entry name" value="Fn3_like"/>
    <property type="match status" value="1"/>
</dbReference>
<dbReference type="AlphaFoldDB" id="A0A1A6A050"/>
<dbReference type="GO" id="GO:0008422">
    <property type="term" value="F:beta-glucosidase activity"/>
    <property type="evidence" value="ECO:0007669"/>
    <property type="project" value="UniProtKB-EC"/>
</dbReference>
<dbReference type="KEGG" id="kdj:28969410"/>
<protein>
    <recommendedName>
        <fullName evidence="3 6">beta-glucosidase</fullName>
        <ecNumber evidence="3 6">3.2.1.21</ecNumber>
    </recommendedName>
</protein>
<keyword evidence="10" id="KW-1185">Reference proteome</keyword>
<organism evidence="8">
    <name type="scientific">Kwoniella dejecticola CBS 10117</name>
    <dbReference type="NCBI Taxonomy" id="1296121"/>
    <lineage>
        <taxon>Eukaryota</taxon>
        <taxon>Fungi</taxon>
        <taxon>Dikarya</taxon>
        <taxon>Basidiomycota</taxon>
        <taxon>Agaricomycotina</taxon>
        <taxon>Tremellomycetes</taxon>
        <taxon>Tremellales</taxon>
        <taxon>Cryptococcaceae</taxon>
        <taxon>Kwoniella</taxon>
    </lineage>
</organism>
<comment type="pathway">
    <text evidence="6">Glycan metabolism; cellulose degradation.</text>
</comment>
<dbReference type="InterPro" id="IPR013783">
    <property type="entry name" value="Ig-like_fold"/>
</dbReference>
<dbReference type="PANTHER" id="PTHR42715">
    <property type="entry name" value="BETA-GLUCOSIDASE"/>
    <property type="match status" value="1"/>
</dbReference>
<evidence type="ECO:0000313" key="9">
    <source>
        <dbReference type="EMBL" id="WWC63090.1"/>
    </source>
</evidence>
<dbReference type="VEuPathDB" id="FungiDB:I303_05711"/>
<dbReference type="GO" id="GO:0030245">
    <property type="term" value="P:cellulose catabolic process"/>
    <property type="evidence" value="ECO:0007669"/>
    <property type="project" value="UniProtKB-UniPathway"/>
</dbReference>
<reference evidence="9" key="3">
    <citation type="submission" date="2024-02" db="EMBL/GenBank/DDBJ databases">
        <title>Comparative genomics of Cryptococcus and Kwoniella reveals pathogenesis evolution and contrasting modes of karyotype evolution via chromosome fusion or intercentromeric recombination.</title>
        <authorList>
            <person name="Coelho M.A."/>
            <person name="David-Palma M."/>
            <person name="Shea T."/>
            <person name="Bowers K."/>
            <person name="McGinley-Smith S."/>
            <person name="Mohammad A.W."/>
            <person name="Gnirke A."/>
            <person name="Yurkov A.M."/>
            <person name="Nowrousian M."/>
            <person name="Sun S."/>
            <person name="Cuomo C.A."/>
            <person name="Heitman J."/>
        </authorList>
    </citation>
    <scope>NUCLEOTIDE SEQUENCE</scope>
    <source>
        <strain evidence="9">CBS 10117</strain>
    </source>
</reference>
<dbReference type="EMBL" id="KI894033">
    <property type="protein sequence ID" value="OBR83433.1"/>
    <property type="molecule type" value="Genomic_DNA"/>
</dbReference>
<accession>A0A1A6A050</accession>
<dbReference type="InterPro" id="IPR001764">
    <property type="entry name" value="Glyco_hydro_3_N"/>
</dbReference>
<dbReference type="SUPFAM" id="SSF52279">
    <property type="entry name" value="Beta-D-glucan exohydrolase, C-terminal domain"/>
    <property type="match status" value="1"/>
</dbReference>
<reference evidence="9" key="2">
    <citation type="submission" date="2013-07" db="EMBL/GenBank/DDBJ databases">
        <authorList>
            <consortium name="The Broad Institute Genome Sequencing Platform"/>
            <person name="Cuomo C."/>
            <person name="Litvintseva A."/>
            <person name="Chen Y."/>
            <person name="Heitman J."/>
            <person name="Sun S."/>
            <person name="Springer D."/>
            <person name="Dromer F."/>
            <person name="Young S.K."/>
            <person name="Zeng Q."/>
            <person name="Gargeya S."/>
            <person name="Fitzgerald M."/>
            <person name="Abouelleil A."/>
            <person name="Alvarado L."/>
            <person name="Berlin A.M."/>
            <person name="Chapman S.B."/>
            <person name="Dewar J."/>
            <person name="Goldberg J."/>
            <person name="Griggs A."/>
            <person name="Gujja S."/>
            <person name="Hansen M."/>
            <person name="Howarth C."/>
            <person name="Imamovic A."/>
            <person name="Larimer J."/>
            <person name="McCowan C."/>
            <person name="Murphy C."/>
            <person name="Pearson M."/>
            <person name="Priest M."/>
            <person name="Roberts A."/>
            <person name="Saif S."/>
            <person name="Shea T."/>
            <person name="Sykes S."/>
            <person name="Wortman J."/>
            <person name="Nusbaum C."/>
            <person name="Birren B."/>
        </authorList>
    </citation>
    <scope>NUCLEOTIDE SEQUENCE</scope>
    <source>
        <strain evidence="9">CBS 10117</strain>
    </source>
</reference>
<dbReference type="STRING" id="1296121.A0A1A6A050"/>
<dbReference type="FunFam" id="2.60.40.10:FF:000495">
    <property type="entry name" value="Periplasmic beta-glucosidase"/>
    <property type="match status" value="1"/>
</dbReference>
<evidence type="ECO:0000256" key="6">
    <source>
        <dbReference type="RuleBase" id="RU361161"/>
    </source>
</evidence>
<dbReference type="Proteomes" id="UP000078595">
    <property type="component" value="Chromosome 7"/>
</dbReference>
<dbReference type="Pfam" id="PF07691">
    <property type="entry name" value="PA14"/>
    <property type="match status" value="1"/>
</dbReference>
<dbReference type="InterPro" id="IPR050288">
    <property type="entry name" value="Cellulose_deg_GH3"/>
</dbReference>
<keyword evidence="6" id="KW-0624">Polysaccharide degradation</keyword>
<evidence type="ECO:0000259" key="7">
    <source>
        <dbReference type="PROSITE" id="PS51820"/>
    </source>
</evidence>
<dbReference type="Gene3D" id="3.20.20.300">
    <property type="entry name" value="Glycoside hydrolase, family 3, N-terminal domain"/>
    <property type="match status" value="1"/>
</dbReference>
<dbReference type="SUPFAM" id="SSF51445">
    <property type="entry name" value="(Trans)glycosidases"/>
    <property type="match status" value="1"/>
</dbReference>
<dbReference type="InterPro" id="IPR037524">
    <property type="entry name" value="PA14/GLEYA"/>
</dbReference>
<keyword evidence="6" id="KW-0119">Carbohydrate metabolism</keyword>
<comment type="catalytic activity">
    <reaction evidence="1 6">
        <text>Hydrolysis of terminal, non-reducing beta-D-glucosyl residues with release of beta-D-glucose.</text>
        <dbReference type="EC" id="3.2.1.21"/>
    </reaction>
</comment>
<dbReference type="InterPro" id="IPR002772">
    <property type="entry name" value="Glyco_hydro_3_C"/>
</dbReference>
<evidence type="ECO:0000256" key="5">
    <source>
        <dbReference type="ARBA" id="ARBA00023295"/>
    </source>
</evidence>
<dbReference type="Gene3D" id="3.40.50.1700">
    <property type="entry name" value="Glycoside hydrolase family 3 C-terminal domain"/>
    <property type="match status" value="1"/>
</dbReference>
<dbReference type="PROSITE" id="PS51820">
    <property type="entry name" value="PA14"/>
    <property type="match status" value="1"/>
</dbReference>
<evidence type="ECO:0000256" key="3">
    <source>
        <dbReference type="ARBA" id="ARBA00012744"/>
    </source>
</evidence>
<sequence>MGDTANTWLKPDFDIEQVLANLQTLDRVHLLRGGNGFSSAKLLNHGIPPVRMVDGPSGCRGTVIYNGTRANCFPCAVGIGSSFDLGLVKDMAKQLAREAHAKSSHILLGPTLNIIRSPLAGRGFELFSEDPLLVGKMGATYIKSLQEEGVANEQEFNKHTAETVVSDRALREIYLEPFRIAVREGDPWSTMMSYSKIHGVHGCDSKFLIDDVLRKEWGYGGTVISDWYGTHSTSRSIEAGMDLEMPGPSIWRTDAQVLSHLEANMIDKKAIEKCVRNMLKLVKRAIQSKIPFEGPEVALDTPEIRALLRRAAANAVVLLKNDLQVLPIGNNKHRKTPSKIAVFGHNAGQHFSSGGGAASVPLETFSNSPLSGIQAAAQEISAEVTYSLGTVAYQYVPVADRYLSVPSRDGVSGVARIEFWSEQPHDEWKTTKGNIVIEKPSDHDMISPTARCFMHDGVPDHIGKDGHYVRFTSSFIPDQDGDWRIGLASIDRANLFVDGQLVIGYDDNLKDGTMFFHFCHEERSCVLHNLKKGQKYQVELRCWDTTKLHSLPVKMPAGFSIGLVRELDPQGAIDEAVALAQTSDECIVMVGLNKEYESEGYDRQTMRLPGTSDKLVEAILAVRPDAIIITQSGMAVEMPWAEKAATILHAFYGGTSLGDGLADVLFGRVNPSAKLPMTFPKRIEGSSSYPHFAHLSPSHKQVVYAEDIYVGYRLLDRSPERIRFPFGHGLSYTTFAYSDLVIEAASEFGQFTVKFSIKNQGSLFGAESAQVYIRPLSSALPRPYKELKGFTKVFLTPHSSAQAKVNLDRSAFAYWDDREDGGSWIAEQGEYEVIVGASSLDLRLKAMVTLDRTEIWRGL</sequence>
<dbReference type="OrthoDB" id="47059at2759"/>
<dbReference type="PANTHER" id="PTHR42715:SF3">
    <property type="entry name" value="BETA-GLUCOSIDASE B-RELATED"/>
    <property type="match status" value="1"/>
</dbReference>
<evidence type="ECO:0000256" key="1">
    <source>
        <dbReference type="ARBA" id="ARBA00000448"/>
    </source>
</evidence>
<dbReference type="EC" id="3.2.1.21" evidence="3 6"/>
<keyword evidence="4 6" id="KW-0378">Hydrolase</keyword>
<reference evidence="8" key="1">
    <citation type="submission" date="2013-07" db="EMBL/GenBank/DDBJ databases">
        <title>The Genome Sequence of Cryptococcus dejecticola CBS10117.</title>
        <authorList>
            <consortium name="The Broad Institute Genome Sequencing Platform"/>
            <person name="Cuomo C."/>
            <person name="Litvintseva A."/>
            <person name="Chen Y."/>
            <person name="Heitman J."/>
            <person name="Sun S."/>
            <person name="Springer D."/>
            <person name="Dromer F."/>
            <person name="Young S.K."/>
            <person name="Zeng Q."/>
            <person name="Gargeya S."/>
            <person name="Fitzgerald M."/>
            <person name="Abouelleil A."/>
            <person name="Alvarado L."/>
            <person name="Berlin A.M."/>
            <person name="Chapman S.B."/>
            <person name="Dewar J."/>
            <person name="Goldberg J."/>
            <person name="Griggs A."/>
            <person name="Gujja S."/>
            <person name="Hansen M."/>
            <person name="Howarth C."/>
            <person name="Imamovic A."/>
            <person name="Larimer J."/>
            <person name="McCowan C."/>
            <person name="Murphy C."/>
            <person name="Pearson M."/>
            <person name="Priest M."/>
            <person name="Roberts A."/>
            <person name="Saif S."/>
            <person name="Shea T."/>
            <person name="Sykes S."/>
            <person name="Wortman J."/>
            <person name="Nusbaum C."/>
            <person name="Birren B."/>
        </authorList>
    </citation>
    <scope>NUCLEOTIDE SEQUENCE [LARGE SCALE GENOMIC DNA]</scope>
    <source>
        <strain evidence="8">CBS 10117</strain>
    </source>
</reference>
<dbReference type="Gene3D" id="2.60.120.260">
    <property type="entry name" value="Galactose-binding domain-like"/>
    <property type="match status" value="1"/>
</dbReference>
<dbReference type="InterPro" id="IPR017853">
    <property type="entry name" value="GH"/>
</dbReference>
<dbReference type="Pfam" id="PF14310">
    <property type="entry name" value="Fn3-like"/>
    <property type="match status" value="1"/>
</dbReference>
<dbReference type="CDD" id="cd00636">
    <property type="entry name" value="TroA-like"/>
    <property type="match status" value="1"/>
</dbReference>
<evidence type="ECO:0000256" key="4">
    <source>
        <dbReference type="ARBA" id="ARBA00022801"/>
    </source>
</evidence>
<dbReference type="Gene3D" id="2.60.40.10">
    <property type="entry name" value="Immunoglobulins"/>
    <property type="match status" value="1"/>
</dbReference>
<gene>
    <name evidence="8" type="ORF">I303_05711</name>
    <name evidence="9" type="ORF">I303_105689</name>
</gene>
<dbReference type="InterPro" id="IPR026891">
    <property type="entry name" value="Fn3-like"/>
</dbReference>
<dbReference type="InterPro" id="IPR019800">
    <property type="entry name" value="Glyco_hydro_3_AS"/>
</dbReference>
<dbReference type="PRINTS" id="PR00133">
    <property type="entry name" value="GLHYDRLASE3"/>
</dbReference>
<name>A0A1A6A050_9TREE</name>